<keyword evidence="4" id="KW-1185">Reference proteome</keyword>
<dbReference type="SMART" id="SM01152">
    <property type="entry name" value="DUF167"/>
    <property type="match status" value="1"/>
</dbReference>
<dbReference type="NCBIfam" id="NF002348">
    <property type="entry name" value="PRK01310.1"/>
    <property type="match status" value="1"/>
</dbReference>
<dbReference type="InterPro" id="IPR003746">
    <property type="entry name" value="DUF167"/>
</dbReference>
<dbReference type="Proteomes" id="UP001274321">
    <property type="component" value="Unassembled WGS sequence"/>
</dbReference>
<dbReference type="NCBIfam" id="TIGR00251">
    <property type="entry name" value="DUF167 family protein"/>
    <property type="match status" value="1"/>
</dbReference>
<dbReference type="Pfam" id="PF02594">
    <property type="entry name" value="DUF167"/>
    <property type="match status" value="1"/>
</dbReference>
<dbReference type="SUPFAM" id="SSF69786">
    <property type="entry name" value="YggU-like"/>
    <property type="match status" value="1"/>
</dbReference>
<name>A0ABU4RRS6_9HYPH</name>
<comment type="caution">
    <text evidence="3">The sequence shown here is derived from an EMBL/GenBank/DDBJ whole genome shotgun (WGS) entry which is preliminary data.</text>
</comment>
<organism evidence="3 4">
    <name type="scientific">Terrihabitans rhizophilus</name>
    <dbReference type="NCBI Taxonomy" id="3092662"/>
    <lineage>
        <taxon>Bacteria</taxon>
        <taxon>Pseudomonadati</taxon>
        <taxon>Pseudomonadota</taxon>
        <taxon>Alphaproteobacteria</taxon>
        <taxon>Hyphomicrobiales</taxon>
        <taxon>Terrihabitans</taxon>
    </lineage>
</organism>
<dbReference type="HAMAP" id="MF_00634">
    <property type="entry name" value="UPF0235"/>
    <property type="match status" value="1"/>
</dbReference>
<dbReference type="Gene3D" id="3.30.1200.10">
    <property type="entry name" value="YggU-like"/>
    <property type="match status" value="1"/>
</dbReference>
<dbReference type="EMBL" id="JAXAFJ010000013">
    <property type="protein sequence ID" value="MDX6807560.1"/>
    <property type="molecule type" value="Genomic_DNA"/>
</dbReference>
<proteinExistence type="inferred from homology"/>
<sequence length="105" mass="10927">MSTRAWSATDDGLLLTVRLTPRGGRDALDGTAILADGREVLKARVRAVPEDGAANRALAALLATELAVPRSALVLQSGATSRIKTFHITGDCAELAARLARTFGG</sequence>
<evidence type="ECO:0000256" key="1">
    <source>
        <dbReference type="ARBA" id="ARBA00010364"/>
    </source>
</evidence>
<evidence type="ECO:0000313" key="3">
    <source>
        <dbReference type="EMBL" id="MDX6807560.1"/>
    </source>
</evidence>
<evidence type="ECO:0000313" key="4">
    <source>
        <dbReference type="Proteomes" id="UP001274321"/>
    </source>
</evidence>
<evidence type="ECO:0000256" key="2">
    <source>
        <dbReference type="HAMAP-Rule" id="MF_00634"/>
    </source>
</evidence>
<dbReference type="InterPro" id="IPR036591">
    <property type="entry name" value="YggU-like_sf"/>
</dbReference>
<comment type="similarity">
    <text evidence="1 2">Belongs to the UPF0235 family.</text>
</comment>
<protein>
    <recommendedName>
        <fullName evidence="2">UPF0235 protein SCD90_15950</fullName>
    </recommendedName>
</protein>
<dbReference type="RefSeq" id="WP_319845701.1">
    <property type="nucleotide sequence ID" value="NZ_JAXAFJ010000013.1"/>
</dbReference>
<accession>A0ABU4RRS6</accession>
<reference evidence="3 4" key="1">
    <citation type="submission" date="2023-11" db="EMBL/GenBank/DDBJ databases">
        <authorList>
            <person name="Bao R."/>
        </authorList>
    </citation>
    <scope>NUCLEOTIDE SEQUENCE [LARGE SCALE GENOMIC DNA]</scope>
    <source>
        <strain evidence="3 4">PJ23</strain>
    </source>
</reference>
<gene>
    <name evidence="3" type="ORF">SCD90_15950</name>
</gene>